<organism evidence="2 3">
    <name type="scientific">Fluviicola chungangensis</name>
    <dbReference type="NCBI Taxonomy" id="2597671"/>
    <lineage>
        <taxon>Bacteria</taxon>
        <taxon>Pseudomonadati</taxon>
        <taxon>Bacteroidota</taxon>
        <taxon>Flavobacteriia</taxon>
        <taxon>Flavobacteriales</taxon>
        <taxon>Crocinitomicaceae</taxon>
        <taxon>Fluviicola</taxon>
    </lineage>
</organism>
<keyword evidence="1" id="KW-0472">Membrane</keyword>
<feature type="transmembrane region" description="Helical" evidence="1">
    <location>
        <begin position="12"/>
        <end position="36"/>
    </location>
</feature>
<gene>
    <name evidence="2" type="ORF">FO442_04270</name>
</gene>
<dbReference type="EMBL" id="VLPL01000002">
    <property type="protein sequence ID" value="TSJ46379.1"/>
    <property type="molecule type" value="Genomic_DNA"/>
</dbReference>
<accession>A0A556N2V1</accession>
<sequence length="120" mass="14224">MRDSKNEATLGFVFLMCLGGLLLLDSIFKSIGILLLKNPLFILNGKHLFYLRTNQSYDIRDYTFSDEYIGRTNYFGTFCMADKKRKRIITEKNWHLKNEEIFKSQLKYNKLLLKKEIGNR</sequence>
<dbReference type="AlphaFoldDB" id="A0A556N2V1"/>
<evidence type="ECO:0000313" key="3">
    <source>
        <dbReference type="Proteomes" id="UP000316008"/>
    </source>
</evidence>
<evidence type="ECO:0000313" key="2">
    <source>
        <dbReference type="EMBL" id="TSJ46379.1"/>
    </source>
</evidence>
<protein>
    <submittedName>
        <fullName evidence="2">Uncharacterized protein</fullName>
    </submittedName>
</protein>
<reference evidence="2 3" key="1">
    <citation type="submission" date="2019-07" db="EMBL/GenBank/DDBJ databases">
        <authorList>
            <person name="Huq M.A."/>
        </authorList>
    </citation>
    <scope>NUCLEOTIDE SEQUENCE [LARGE SCALE GENOMIC DNA]</scope>
    <source>
        <strain evidence="2 3">MAH-3</strain>
    </source>
</reference>
<comment type="caution">
    <text evidence="2">The sequence shown here is derived from an EMBL/GenBank/DDBJ whole genome shotgun (WGS) entry which is preliminary data.</text>
</comment>
<dbReference type="OrthoDB" id="9900398at2"/>
<name>A0A556N2V1_9FLAO</name>
<proteinExistence type="predicted"/>
<keyword evidence="3" id="KW-1185">Reference proteome</keyword>
<keyword evidence="1" id="KW-0812">Transmembrane</keyword>
<dbReference type="RefSeq" id="WP_144331916.1">
    <property type="nucleotide sequence ID" value="NZ_VLPL01000002.1"/>
</dbReference>
<evidence type="ECO:0000256" key="1">
    <source>
        <dbReference type="SAM" id="Phobius"/>
    </source>
</evidence>
<dbReference type="Proteomes" id="UP000316008">
    <property type="component" value="Unassembled WGS sequence"/>
</dbReference>
<keyword evidence="1" id="KW-1133">Transmembrane helix</keyword>